<dbReference type="AlphaFoldDB" id="A0A6M4AVU7"/>
<reference evidence="2 3" key="1">
    <citation type="submission" date="2020-01" db="EMBL/GenBank/DDBJ databases">
        <title>Sphingomonas sp. strain CSW-10.</title>
        <authorList>
            <person name="Chen W.-M."/>
        </authorList>
    </citation>
    <scope>NUCLEOTIDE SEQUENCE [LARGE SCALE GENOMIC DNA]</scope>
    <source>
        <strain evidence="2 3">CSW-10</strain>
    </source>
</reference>
<dbReference type="EMBL" id="CP053015">
    <property type="protein sequence ID" value="QJQ32432.1"/>
    <property type="molecule type" value="Genomic_DNA"/>
</dbReference>
<feature type="compositionally biased region" description="Acidic residues" evidence="1">
    <location>
        <begin position="104"/>
        <end position="118"/>
    </location>
</feature>
<sequence>MALGSKRPVWLLGGVAIAAVAAWPVLGQESLLPPGFDQPPANRPAPAPSPSPAPAPRPAERPANSNNSTPARPPAQSVPPPGNSGSTSPSASTPAPPRTADGEQQLDDSEGALEEGDIETAAPRYDLPPGARRSLARIGPLSAETGGLPANAFGNRGIYASRLMDNLRQPLVSRWSFILLRRAMLSGVDTPPRINGADFIASRANLLFRQGDAASARLLVQSVDVDKASPRLRQAVLPIYLANADPAGLCPYVPTMAGTDESWRLVQAMCAAMVGESGTATAIVDRVQRGGRLPAIDVKLAEKIVGAGLASRRSVTIRWDNVEELTPWRLGLATAAGVEIPSELWQTATPAMRRWAVQMPMIPVEQRFRFLADASAYGTLSSRGYVDLVSLTADADEPGDTISAKGAELRAAFVLADLSARVSAILGLSEGSAGYSGHVLAARAAARVGPVDLSDEENYGLLSAMLAGGLDRNAMLWAPKVAVGSSGWGLLAVGSPTPLVGVSAAQVADFASDDDSEGQLRTRMLAAALIGLERVSGDDVATLSRDHALELGKQTSWTRAIDEAARRNEAGTVAVLAAIGLQGRNWQGVPPRHIYHITRALRMVGLGAEARMIAAEAITRS</sequence>
<evidence type="ECO:0000256" key="1">
    <source>
        <dbReference type="SAM" id="MobiDB-lite"/>
    </source>
</evidence>
<proteinExistence type="predicted"/>
<keyword evidence="3" id="KW-1185">Reference proteome</keyword>
<accession>A0A6M4AVU7</accession>
<feature type="compositionally biased region" description="Pro residues" evidence="1">
    <location>
        <begin position="71"/>
        <end position="82"/>
    </location>
</feature>
<evidence type="ECO:0000313" key="3">
    <source>
        <dbReference type="Proteomes" id="UP000503018"/>
    </source>
</evidence>
<dbReference type="KEGG" id="slan:GV829_08185"/>
<name>A0A6M4AVU7_9SPHN</name>
<evidence type="ECO:0000313" key="2">
    <source>
        <dbReference type="EMBL" id="QJQ32432.1"/>
    </source>
</evidence>
<feature type="compositionally biased region" description="Low complexity" evidence="1">
    <location>
        <begin position="83"/>
        <end position="93"/>
    </location>
</feature>
<feature type="compositionally biased region" description="Pro residues" evidence="1">
    <location>
        <begin position="41"/>
        <end position="57"/>
    </location>
</feature>
<feature type="region of interest" description="Disordered" evidence="1">
    <location>
        <begin position="29"/>
        <end position="131"/>
    </location>
</feature>
<dbReference type="RefSeq" id="WP_169945682.1">
    <property type="nucleotide sequence ID" value="NZ_CP053015.1"/>
</dbReference>
<dbReference type="Proteomes" id="UP000503018">
    <property type="component" value="Chromosome"/>
</dbReference>
<protein>
    <submittedName>
        <fullName evidence="2">Uncharacterized protein</fullName>
    </submittedName>
</protein>
<gene>
    <name evidence="2" type="ORF">GV829_08185</name>
</gene>
<organism evidence="2 3">
    <name type="scientific">Sphingomonas lacunae</name>
    <dbReference type="NCBI Taxonomy" id="2698828"/>
    <lineage>
        <taxon>Bacteria</taxon>
        <taxon>Pseudomonadati</taxon>
        <taxon>Pseudomonadota</taxon>
        <taxon>Alphaproteobacteria</taxon>
        <taxon>Sphingomonadales</taxon>
        <taxon>Sphingomonadaceae</taxon>
        <taxon>Sphingomonas</taxon>
    </lineage>
</organism>